<keyword evidence="2" id="KW-0067">ATP-binding</keyword>
<keyword evidence="1" id="KW-0378">Hydrolase</keyword>
<keyword evidence="2" id="KW-0547">Nucleotide-binding</keyword>
<dbReference type="AlphaFoldDB" id="A0A7Y0VC08"/>
<name>A0A7Y0VC08_STRSA</name>
<reference evidence="3" key="1">
    <citation type="submission" date="2020-04" db="EMBL/GenBank/DDBJ databases">
        <authorList>
            <person name="Chakraborty B."/>
            <person name="Walker A.R."/>
            <person name="Burne R.A."/>
        </authorList>
    </citation>
    <scope>NUCLEOTIDE SEQUENCE [LARGE SCALE GENOMIC DNA]</scope>
    <source>
        <strain evidence="3">BCA8</strain>
    </source>
</reference>
<dbReference type="InterPro" id="IPR047112">
    <property type="entry name" value="RecG/Mfd"/>
</dbReference>
<protein>
    <submittedName>
        <fullName evidence="3">Uncharacterized protein</fullName>
    </submittedName>
</protein>
<dbReference type="PANTHER" id="PTHR47964:SF1">
    <property type="entry name" value="ATP-DEPENDENT DNA HELICASE HOMOLOG RECG, CHLOROPLASTIC"/>
    <property type="match status" value="1"/>
</dbReference>
<accession>A0A7Y0VC08</accession>
<sequence>MKIDWQSDAVAEKKQSLPFELTSAQERSLTEILQDLRSPGHMNRLLQGDGKRKDSSRWSSYVSVYTAGFQSALMVPTEIWLSSILIA</sequence>
<comment type="caution">
    <text evidence="3">The sequence shown here is derived from an EMBL/GenBank/DDBJ whole genome shotgun (WGS) entry which is preliminary data.</text>
</comment>
<dbReference type="PANTHER" id="PTHR47964">
    <property type="entry name" value="ATP-DEPENDENT DNA HELICASE HOMOLOG RECG, CHLOROPLASTIC"/>
    <property type="match status" value="1"/>
</dbReference>
<dbReference type="GO" id="GO:0003678">
    <property type="term" value="F:DNA helicase activity"/>
    <property type="evidence" value="ECO:0007669"/>
    <property type="project" value="TreeGrafter"/>
</dbReference>
<organism evidence="3">
    <name type="scientific">Streptococcus sanguinis</name>
    <dbReference type="NCBI Taxonomy" id="1305"/>
    <lineage>
        <taxon>Bacteria</taxon>
        <taxon>Bacillati</taxon>
        <taxon>Bacillota</taxon>
        <taxon>Bacilli</taxon>
        <taxon>Lactobacillales</taxon>
        <taxon>Streptococcaceae</taxon>
        <taxon>Streptococcus</taxon>
    </lineage>
</organism>
<dbReference type="GO" id="GO:0006281">
    <property type="term" value="P:DNA repair"/>
    <property type="evidence" value="ECO:0007669"/>
    <property type="project" value="InterPro"/>
</dbReference>
<keyword evidence="2" id="KW-0347">Helicase</keyword>
<gene>
    <name evidence="3" type="ORF">HGP05_02390</name>
</gene>
<dbReference type="EMBL" id="JABBCN010000001">
    <property type="protein sequence ID" value="NMX24637.1"/>
    <property type="molecule type" value="Genomic_DNA"/>
</dbReference>
<dbReference type="InterPro" id="IPR027417">
    <property type="entry name" value="P-loop_NTPase"/>
</dbReference>
<evidence type="ECO:0000256" key="1">
    <source>
        <dbReference type="ARBA" id="ARBA00022801"/>
    </source>
</evidence>
<evidence type="ECO:0000313" key="3">
    <source>
        <dbReference type="EMBL" id="NMX24637.1"/>
    </source>
</evidence>
<proteinExistence type="predicted"/>
<evidence type="ECO:0000256" key="2">
    <source>
        <dbReference type="ARBA" id="ARBA00022806"/>
    </source>
</evidence>
<dbReference type="Gene3D" id="3.40.50.300">
    <property type="entry name" value="P-loop containing nucleotide triphosphate hydrolases"/>
    <property type="match status" value="1"/>
</dbReference>
<dbReference type="GO" id="GO:0016787">
    <property type="term" value="F:hydrolase activity"/>
    <property type="evidence" value="ECO:0007669"/>
    <property type="project" value="UniProtKB-KW"/>
</dbReference>